<dbReference type="EMBL" id="CM047745">
    <property type="protein sequence ID" value="KAJ0024925.1"/>
    <property type="molecule type" value="Genomic_DNA"/>
</dbReference>
<comment type="caution">
    <text evidence="1">The sequence shown here is derived from an EMBL/GenBank/DDBJ whole genome shotgun (WGS) entry which is preliminary data.</text>
</comment>
<evidence type="ECO:0000313" key="1">
    <source>
        <dbReference type="EMBL" id="KAJ0024925.1"/>
    </source>
</evidence>
<evidence type="ECO:0000313" key="2">
    <source>
        <dbReference type="Proteomes" id="UP001163603"/>
    </source>
</evidence>
<dbReference type="Proteomes" id="UP001163603">
    <property type="component" value="Chromosome 10"/>
</dbReference>
<protein>
    <submittedName>
        <fullName evidence="1">Uncharacterized protein</fullName>
    </submittedName>
</protein>
<accession>A0ACC0XW09</accession>
<organism evidence="1 2">
    <name type="scientific">Pistacia integerrima</name>
    <dbReference type="NCBI Taxonomy" id="434235"/>
    <lineage>
        <taxon>Eukaryota</taxon>
        <taxon>Viridiplantae</taxon>
        <taxon>Streptophyta</taxon>
        <taxon>Embryophyta</taxon>
        <taxon>Tracheophyta</taxon>
        <taxon>Spermatophyta</taxon>
        <taxon>Magnoliopsida</taxon>
        <taxon>eudicotyledons</taxon>
        <taxon>Gunneridae</taxon>
        <taxon>Pentapetalae</taxon>
        <taxon>rosids</taxon>
        <taxon>malvids</taxon>
        <taxon>Sapindales</taxon>
        <taxon>Anacardiaceae</taxon>
        <taxon>Pistacia</taxon>
    </lineage>
</organism>
<keyword evidence="2" id="KW-1185">Reference proteome</keyword>
<gene>
    <name evidence="1" type="ORF">Pint_08911</name>
</gene>
<name>A0ACC0XW09_9ROSI</name>
<proteinExistence type="predicted"/>
<sequence>MFGWVKDGFGFVWLLSGGIALIWLQFHFLCLYWGRMCPPAASPLPDIDISSTYEEFFGSLEKMNKGYPLPSNVINDVDPYSLMPSNLPDGLWFLVPYKDKTITQNGHWKAKGEAYEIFSNSVITGWRTTLEFYEGQNQHERKTDWVMQEFRITQKKWCESKKAEVFC</sequence>
<reference evidence="2" key="1">
    <citation type="journal article" date="2023" name="G3 (Bethesda)">
        <title>Genome assembly and association tests identify interacting loci associated with vigor, precocity, and sex in interspecific pistachio rootstocks.</title>
        <authorList>
            <person name="Palmer W."/>
            <person name="Jacygrad E."/>
            <person name="Sagayaradj S."/>
            <person name="Cavanaugh K."/>
            <person name="Han R."/>
            <person name="Bertier L."/>
            <person name="Beede B."/>
            <person name="Kafkas S."/>
            <person name="Golino D."/>
            <person name="Preece J."/>
            <person name="Michelmore R."/>
        </authorList>
    </citation>
    <scope>NUCLEOTIDE SEQUENCE [LARGE SCALE GENOMIC DNA]</scope>
</reference>